<reference evidence="1" key="1">
    <citation type="journal article" date="2023" name="G3 (Bethesda)">
        <title>A reference genome for the long-term kleptoplast-retaining sea slug Elysia crispata morphotype clarki.</title>
        <authorList>
            <person name="Eastman K.E."/>
            <person name="Pendleton A.L."/>
            <person name="Shaikh M.A."/>
            <person name="Suttiyut T."/>
            <person name="Ogas R."/>
            <person name="Tomko P."/>
            <person name="Gavelis G."/>
            <person name="Widhalm J.R."/>
            <person name="Wisecaver J.H."/>
        </authorList>
    </citation>
    <scope>NUCLEOTIDE SEQUENCE</scope>
    <source>
        <strain evidence="1">ECLA1</strain>
    </source>
</reference>
<proteinExistence type="predicted"/>
<keyword evidence="2" id="KW-1185">Reference proteome</keyword>
<dbReference type="AlphaFoldDB" id="A0AAE1CZK1"/>
<gene>
    <name evidence="1" type="ORF">RRG08_016554</name>
</gene>
<dbReference type="Proteomes" id="UP001283361">
    <property type="component" value="Unassembled WGS sequence"/>
</dbReference>
<evidence type="ECO:0000313" key="2">
    <source>
        <dbReference type="Proteomes" id="UP001283361"/>
    </source>
</evidence>
<organism evidence="1 2">
    <name type="scientific">Elysia crispata</name>
    <name type="common">lettuce slug</name>
    <dbReference type="NCBI Taxonomy" id="231223"/>
    <lineage>
        <taxon>Eukaryota</taxon>
        <taxon>Metazoa</taxon>
        <taxon>Spiralia</taxon>
        <taxon>Lophotrochozoa</taxon>
        <taxon>Mollusca</taxon>
        <taxon>Gastropoda</taxon>
        <taxon>Heterobranchia</taxon>
        <taxon>Euthyneura</taxon>
        <taxon>Panpulmonata</taxon>
        <taxon>Sacoglossa</taxon>
        <taxon>Placobranchoidea</taxon>
        <taxon>Plakobranchidae</taxon>
        <taxon>Elysia</taxon>
    </lineage>
</organism>
<sequence length="156" mass="18539">MSCTSDPFTSTLFYIDVPRFYTWNNKSWKRRKRGTRQEEDEMFGAAVIGRMYISLSRKRDFVTEMGENQLVQYVIAFLSQSDMQQKEPEWTTEGKLLIMLTKRGRWWFRAQRETSYNVDEEREVVVQSTDRLNEEQRAVHDEFVAAAFNTSGALYF</sequence>
<evidence type="ECO:0000313" key="1">
    <source>
        <dbReference type="EMBL" id="KAK3746013.1"/>
    </source>
</evidence>
<dbReference type="EMBL" id="JAWDGP010006171">
    <property type="protein sequence ID" value="KAK3746013.1"/>
    <property type="molecule type" value="Genomic_DNA"/>
</dbReference>
<protein>
    <submittedName>
        <fullName evidence="1">Uncharacterized protein</fullName>
    </submittedName>
</protein>
<comment type="caution">
    <text evidence="1">The sequence shown here is derived from an EMBL/GenBank/DDBJ whole genome shotgun (WGS) entry which is preliminary data.</text>
</comment>
<name>A0AAE1CZK1_9GAST</name>
<accession>A0AAE1CZK1</accession>